<dbReference type="RefSeq" id="WP_148705728.1">
    <property type="nucleotide sequence ID" value="NZ_CP009507.1"/>
</dbReference>
<evidence type="ECO:0000313" key="2">
    <source>
        <dbReference type="EMBL" id="AKB33453.1"/>
    </source>
</evidence>
<protein>
    <submittedName>
        <fullName evidence="2">Uncharacterized protein</fullName>
    </submittedName>
</protein>
<reference evidence="2 3" key="1">
    <citation type="submission" date="2014-07" db="EMBL/GenBank/DDBJ databases">
        <title>Methanogenic archaea and the global carbon cycle.</title>
        <authorList>
            <person name="Henriksen J.R."/>
            <person name="Luke J."/>
            <person name="Reinhart S."/>
            <person name="Benedict M.N."/>
            <person name="Youngblut N.D."/>
            <person name="Metcalf M.E."/>
            <person name="Whitaker R.J."/>
            <person name="Metcalf W.W."/>
        </authorList>
    </citation>
    <scope>NUCLEOTIDE SEQUENCE [LARGE SCALE GENOMIC DNA]</scope>
    <source>
        <strain evidence="2 3">HI350</strain>
    </source>
</reference>
<keyword evidence="1" id="KW-0812">Transmembrane</keyword>
<feature type="transmembrane region" description="Helical" evidence="1">
    <location>
        <begin position="46"/>
        <end position="66"/>
    </location>
</feature>
<dbReference type="EMBL" id="CP009507">
    <property type="protein sequence ID" value="AKB33453.1"/>
    <property type="molecule type" value="Genomic_DNA"/>
</dbReference>
<dbReference type="KEGG" id="msz:MSSIH_2763"/>
<accession>A0A0E3PH99</accession>
<gene>
    <name evidence="2" type="ORF">MSSIH_2763</name>
</gene>
<feature type="transmembrane region" description="Helical" evidence="1">
    <location>
        <begin position="158"/>
        <end position="178"/>
    </location>
</feature>
<evidence type="ECO:0000256" key="1">
    <source>
        <dbReference type="SAM" id="Phobius"/>
    </source>
</evidence>
<organism evidence="2 3">
    <name type="scientific">Methanosarcina siciliae HI350</name>
    <dbReference type="NCBI Taxonomy" id="1434119"/>
    <lineage>
        <taxon>Archaea</taxon>
        <taxon>Methanobacteriati</taxon>
        <taxon>Methanobacteriota</taxon>
        <taxon>Stenosarchaea group</taxon>
        <taxon>Methanomicrobia</taxon>
        <taxon>Methanosarcinales</taxon>
        <taxon>Methanosarcinaceae</taxon>
        <taxon>Methanosarcina</taxon>
    </lineage>
</organism>
<dbReference type="AlphaFoldDB" id="A0A0E3PH99"/>
<name>A0A0E3PH99_9EURY</name>
<dbReference type="PATRIC" id="fig|1434119.4.peg.3619"/>
<dbReference type="GeneID" id="41606910"/>
<evidence type="ECO:0000313" key="3">
    <source>
        <dbReference type="Proteomes" id="UP000033092"/>
    </source>
</evidence>
<sequence>MKETLFAYLGKYTVLSITLGSLVYVIDKLSFNLNNEITLELFESNWIFFIYTTGLLIFNVMFYLSLLENYEIILRLLFKRPMLEYTLAKKKFKCGIYDINRDPRKNYDILPEQIKTEIDKLDNSMYTEKVPKFLDLFLASFNSLLLLLYGLISENKTFLVGGSLAILYFGGFFIKSYVHLKETIIFDYKSLFEE</sequence>
<keyword evidence="1" id="KW-0472">Membrane</keyword>
<feature type="transmembrane region" description="Helical" evidence="1">
    <location>
        <begin position="133"/>
        <end position="152"/>
    </location>
</feature>
<keyword evidence="1" id="KW-1133">Transmembrane helix</keyword>
<feature type="transmembrane region" description="Helical" evidence="1">
    <location>
        <begin position="5"/>
        <end position="26"/>
    </location>
</feature>
<dbReference type="Proteomes" id="UP000033092">
    <property type="component" value="Chromosome"/>
</dbReference>
<dbReference type="HOGENOM" id="CLU_1399761_0_0_2"/>
<proteinExistence type="predicted"/>